<protein>
    <submittedName>
        <fullName evidence="2">Uncharacterized protein</fullName>
    </submittedName>
</protein>
<feature type="region of interest" description="Disordered" evidence="1">
    <location>
        <begin position="1"/>
        <end position="30"/>
    </location>
</feature>
<reference evidence="2" key="1">
    <citation type="journal article" date="2014" name="Front. Microbiol.">
        <title>High frequency of phylogenetically diverse reductive dehalogenase-homologous genes in deep subseafloor sedimentary metagenomes.</title>
        <authorList>
            <person name="Kawai M."/>
            <person name="Futagami T."/>
            <person name="Toyoda A."/>
            <person name="Takaki Y."/>
            <person name="Nishi S."/>
            <person name="Hori S."/>
            <person name="Arai W."/>
            <person name="Tsubouchi T."/>
            <person name="Morono Y."/>
            <person name="Uchiyama I."/>
            <person name="Ito T."/>
            <person name="Fujiyama A."/>
            <person name="Inagaki F."/>
            <person name="Takami H."/>
        </authorList>
    </citation>
    <scope>NUCLEOTIDE SEQUENCE</scope>
    <source>
        <strain evidence="2">Expedition CK06-06</strain>
    </source>
</reference>
<accession>X1BL65</accession>
<sequence length="30" mass="3184">VSPPKVHANNAAKTGSSENIRETLMGNVNF</sequence>
<dbReference type="EMBL" id="BART01003196">
    <property type="protein sequence ID" value="GAG72856.1"/>
    <property type="molecule type" value="Genomic_DNA"/>
</dbReference>
<organism evidence="2">
    <name type="scientific">marine sediment metagenome</name>
    <dbReference type="NCBI Taxonomy" id="412755"/>
    <lineage>
        <taxon>unclassified sequences</taxon>
        <taxon>metagenomes</taxon>
        <taxon>ecological metagenomes</taxon>
    </lineage>
</organism>
<gene>
    <name evidence="2" type="ORF">S01H4_09035</name>
</gene>
<feature type="non-terminal residue" evidence="2">
    <location>
        <position position="1"/>
    </location>
</feature>
<dbReference type="AlphaFoldDB" id="X1BL65"/>
<comment type="caution">
    <text evidence="2">The sequence shown here is derived from an EMBL/GenBank/DDBJ whole genome shotgun (WGS) entry which is preliminary data.</text>
</comment>
<name>X1BL65_9ZZZZ</name>
<evidence type="ECO:0000313" key="2">
    <source>
        <dbReference type="EMBL" id="GAG72856.1"/>
    </source>
</evidence>
<proteinExistence type="predicted"/>
<evidence type="ECO:0000256" key="1">
    <source>
        <dbReference type="SAM" id="MobiDB-lite"/>
    </source>
</evidence>